<proteinExistence type="predicted"/>
<keyword evidence="2" id="KW-1185">Reference proteome</keyword>
<dbReference type="EMBL" id="JYDH01000063">
    <property type="protein sequence ID" value="KRY34666.1"/>
    <property type="molecule type" value="Genomic_DNA"/>
</dbReference>
<evidence type="ECO:0000313" key="2">
    <source>
        <dbReference type="Proteomes" id="UP000054776"/>
    </source>
</evidence>
<organism evidence="1 2">
    <name type="scientific">Trichinella spiralis</name>
    <name type="common">Trichina worm</name>
    <dbReference type="NCBI Taxonomy" id="6334"/>
    <lineage>
        <taxon>Eukaryota</taxon>
        <taxon>Metazoa</taxon>
        <taxon>Ecdysozoa</taxon>
        <taxon>Nematoda</taxon>
        <taxon>Enoplea</taxon>
        <taxon>Dorylaimia</taxon>
        <taxon>Trichinellida</taxon>
        <taxon>Trichinellidae</taxon>
        <taxon>Trichinella</taxon>
    </lineage>
</organism>
<name>A0A0V1BCC4_TRISP</name>
<dbReference type="AlphaFoldDB" id="A0A0V1BCC4"/>
<gene>
    <name evidence="1" type="ORF">T01_8465</name>
</gene>
<evidence type="ECO:0000313" key="1">
    <source>
        <dbReference type="EMBL" id="KRY34666.1"/>
    </source>
</evidence>
<dbReference type="Proteomes" id="UP000054776">
    <property type="component" value="Unassembled WGS sequence"/>
</dbReference>
<reference evidence="1 2" key="1">
    <citation type="submission" date="2015-01" db="EMBL/GenBank/DDBJ databases">
        <title>Evolution of Trichinella species and genotypes.</title>
        <authorList>
            <person name="Korhonen P.K."/>
            <person name="Edoardo P."/>
            <person name="Giuseppe L.R."/>
            <person name="Gasser R.B."/>
        </authorList>
    </citation>
    <scope>NUCLEOTIDE SEQUENCE [LARGE SCALE GENOMIC DNA]</scope>
    <source>
        <strain evidence="1">ISS3</strain>
    </source>
</reference>
<accession>A0A0V1BCC4</accession>
<protein>
    <submittedName>
        <fullName evidence="1">Uncharacterized protein</fullName>
    </submittedName>
</protein>
<sequence length="249" mass="28167">MWKNKKANSVQFCQLYDPFKQQLRNILIKAQPRDKLESWLIARIIADKVNSFKCNVSKYESVNEARCVPSPDKHCQRTVPYSSFSTSESNCSESLCVSLVSHNRTLKAVHSSAVLAYQKLQLSKRGNCNSNCTKRRTEDYRSDRTSDLLGTVREGLENRKSAAGGGELSYVSSIWAVSASSADASTVLVQPFPKIKQNFNYSCPTEDASTCQARQRKRAGGRARRELRHLFLVRLLLKKRHTEKLTDEA</sequence>
<dbReference type="InParanoid" id="A0A0V1BCC4"/>
<comment type="caution">
    <text evidence="1">The sequence shown here is derived from an EMBL/GenBank/DDBJ whole genome shotgun (WGS) entry which is preliminary data.</text>
</comment>